<proteinExistence type="predicted"/>
<reference evidence="2" key="1">
    <citation type="submission" date="2025-08" db="UniProtKB">
        <authorList>
            <consortium name="RefSeq"/>
        </authorList>
    </citation>
    <scope>IDENTIFICATION</scope>
    <source>
        <tissue evidence="2">Whole insect</tissue>
    </source>
</reference>
<evidence type="ECO:0000313" key="2">
    <source>
        <dbReference type="RefSeq" id="XP_028152021.1"/>
    </source>
</evidence>
<dbReference type="AlphaFoldDB" id="A0A6P7GQ38"/>
<gene>
    <name evidence="2" type="primary">LOC114345401</name>
</gene>
<evidence type="ECO:0000256" key="1">
    <source>
        <dbReference type="SAM" id="MobiDB-lite"/>
    </source>
</evidence>
<dbReference type="PANTHER" id="PTHR10773:SF19">
    <property type="match status" value="1"/>
</dbReference>
<organism evidence="2">
    <name type="scientific">Diabrotica virgifera virgifera</name>
    <name type="common">western corn rootworm</name>
    <dbReference type="NCBI Taxonomy" id="50390"/>
    <lineage>
        <taxon>Eukaryota</taxon>
        <taxon>Metazoa</taxon>
        <taxon>Ecdysozoa</taxon>
        <taxon>Arthropoda</taxon>
        <taxon>Hexapoda</taxon>
        <taxon>Insecta</taxon>
        <taxon>Pterygota</taxon>
        <taxon>Neoptera</taxon>
        <taxon>Endopterygota</taxon>
        <taxon>Coleoptera</taxon>
        <taxon>Polyphaga</taxon>
        <taxon>Cucujiformia</taxon>
        <taxon>Chrysomeloidea</taxon>
        <taxon>Chrysomelidae</taxon>
        <taxon>Galerucinae</taxon>
        <taxon>Diabroticina</taxon>
        <taxon>Diabroticites</taxon>
        <taxon>Diabrotica</taxon>
    </lineage>
</organism>
<dbReference type="InParanoid" id="A0A6P7GQ38"/>
<sequence length="559" mass="65189">MSSFKSRTNRILNICSSMCSAVITSGSSDDGSLKVDEQKANVKKINQIREFQTIKTDVWNESKDNNCQYTDLNNLSASNIIEEAVSHDILLIDDSSKSLDDGLQLNSNIGILNNDYSQYNDIDLNIQDNSFNHLLLSSAELPHNISNISIELNIGVPASTSEENNIDENITSVLQEQTNIIQEDLSAVFDGKPNVSNNTEEQVDRKKEIPKKRKRNENEWKKNIRKHLRNRGEEYTSVKGKTVNAKSYRFFICKCNFNCENNFTDKTRRDIHSRFYNLKNWELQTLFIQSAIKVCPVGRKRTEKEISRRACTRKYFLKDSENHEKEVCKNVFKHTLRLSDQRIAYAIAKGSPEDQRGKHIPHNKTKTESLELIRNFIQNFPAYQSHYSRNKNPNRLYLSPTLNKAIMYNLYLEHCKVQEPKIKPEESYIFRKVFNEDFNLHFHPPQKDTCKTCNTLKNKIEYCVNEDEKNKLTEDLNDHHVLAEKARLTLNTDQYYSKSDDFNTIVICFDLMKTLPTPDLDVNIVYYKRQLWTYLLGIHNLTTEEVFMYLWHEGLASRT</sequence>
<feature type="region of interest" description="Disordered" evidence="1">
    <location>
        <begin position="191"/>
        <end position="221"/>
    </location>
</feature>
<accession>A0A6P7GQ38</accession>
<protein>
    <submittedName>
        <fullName evidence="2">Uncharacterized protein LOC114345401</fullName>
    </submittedName>
</protein>
<name>A0A6P7GQ38_DIAVI</name>
<dbReference type="PANTHER" id="PTHR10773">
    <property type="entry name" value="DNA-DIRECTED RNA POLYMERASES I, II, AND III SUBUNIT RPABC2"/>
    <property type="match status" value="1"/>
</dbReference>
<dbReference type="RefSeq" id="XP_028152021.1">
    <property type="nucleotide sequence ID" value="XM_028296220.1"/>
</dbReference>